<organism evidence="1 2">
    <name type="scientific">Vibrio hippocampi</name>
    <dbReference type="NCBI Taxonomy" id="654686"/>
    <lineage>
        <taxon>Bacteria</taxon>
        <taxon>Pseudomonadati</taxon>
        <taxon>Pseudomonadota</taxon>
        <taxon>Gammaproteobacteria</taxon>
        <taxon>Vibrionales</taxon>
        <taxon>Vibrionaceae</taxon>
        <taxon>Vibrio</taxon>
    </lineage>
</organism>
<proteinExistence type="predicted"/>
<evidence type="ECO:0000313" key="1">
    <source>
        <dbReference type="EMBL" id="CAH0525991.1"/>
    </source>
</evidence>
<dbReference type="Proteomes" id="UP000838160">
    <property type="component" value="Unassembled WGS sequence"/>
</dbReference>
<dbReference type="EMBL" id="CAKLCM010000002">
    <property type="protein sequence ID" value="CAH0525991.1"/>
    <property type="molecule type" value="Genomic_DNA"/>
</dbReference>
<evidence type="ECO:0008006" key="3">
    <source>
        <dbReference type="Google" id="ProtNLM"/>
    </source>
</evidence>
<comment type="caution">
    <text evidence="1">The sequence shown here is derived from an EMBL/GenBank/DDBJ whole genome shotgun (WGS) entry which is preliminary data.</text>
</comment>
<protein>
    <recommendedName>
        <fullName evidence="3">XRE family transcriptional regulator</fullName>
    </recommendedName>
</protein>
<dbReference type="RefSeq" id="WP_237484430.1">
    <property type="nucleotide sequence ID" value="NZ_CAKLCM010000002.1"/>
</dbReference>
<name>A0ABM8ZJ19_9VIBR</name>
<keyword evidence="2" id="KW-1185">Reference proteome</keyword>
<accession>A0ABM8ZJ19</accession>
<reference evidence="1" key="1">
    <citation type="submission" date="2021-12" db="EMBL/GenBank/DDBJ databases">
        <authorList>
            <person name="Rodrigo-Torres L."/>
            <person name="Arahal R. D."/>
            <person name="Lucena T."/>
        </authorList>
    </citation>
    <scope>NUCLEOTIDE SEQUENCE</scope>
    <source>
        <strain evidence="1">CECT 8226</strain>
    </source>
</reference>
<gene>
    <name evidence="1" type="ORF">VHP8226_01473</name>
</gene>
<sequence>MENTFSAQLSAWLKNISLDRRQVIALLQQTYYETFCGLDEITLSRWSTNKVVPPIYKQLLIAKVLNQDLADYIINVNLNDIKNTKKNANYLDSFKQSLDASMNVLSYNNQGKQVTFELAIHDQVQHRKIFDGFYSNISALNQFRRELSKGLYIQHHAILLKNHLGAVLAHWSAILDIKHFQHFESFPTLDKEMIKRSCLVQLGYFSNTSQYFDLIVYAMCYYLLKLSKTKDYAYVFVMSKPVVEFSSNVFGGEVVRYYRPSRSENELGVYLMKFDLVRCAANPIIFAKVQERLNCIMNCSACGKCNANSMMSL</sequence>
<evidence type="ECO:0000313" key="2">
    <source>
        <dbReference type="Proteomes" id="UP000838160"/>
    </source>
</evidence>